<evidence type="ECO:0000256" key="6">
    <source>
        <dbReference type="ARBA" id="ARBA00022729"/>
    </source>
</evidence>
<dbReference type="InterPro" id="IPR016167">
    <property type="entry name" value="FAD-bd_PCMH_sub1"/>
</dbReference>
<dbReference type="Gene3D" id="3.30.465.10">
    <property type="match status" value="1"/>
</dbReference>
<evidence type="ECO:0000256" key="9">
    <source>
        <dbReference type="ARBA" id="ARBA00023180"/>
    </source>
</evidence>
<dbReference type="GO" id="GO:0016491">
    <property type="term" value="F:oxidoreductase activity"/>
    <property type="evidence" value="ECO:0007669"/>
    <property type="project" value="InterPro"/>
</dbReference>
<feature type="chain" id="PRO_5043639873" evidence="10">
    <location>
        <begin position="26"/>
        <end position="532"/>
    </location>
</feature>
<keyword evidence="6 10" id="KW-0732">Signal</keyword>
<evidence type="ECO:0000256" key="2">
    <source>
        <dbReference type="ARBA" id="ARBA00004913"/>
    </source>
</evidence>
<evidence type="ECO:0000259" key="11">
    <source>
        <dbReference type="PROSITE" id="PS51387"/>
    </source>
</evidence>
<dbReference type="InterPro" id="IPR016169">
    <property type="entry name" value="FAD-bd_PCMH_sub2"/>
</dbReference>
<dbReference type="EMBL" id="OX459122">
    <property type="protein sequence ID" value="CAI9106110.1"/>
    <property type="molecule type" value="Genomic_DNA"/>
</dbReference>
<reference evidence="12" key="1">
    <citation type="submission" date="2023-03" db="EMBL/GenBank/DDBJ databases">
        <authorList>
            <person name="Julca I."/>
        </authorList>
    </citation>
    <scope>NUCLEOTIDE SEQUENCE</scope>
</reference>
<accession>A0AAV1DGF8</accession>
<keyword evidence="7" id="KW-0274">FAD</keyword>
<gene>
    <name evidence="12" type="ORF">OLC1_LOCUS14675</name>
</gene>
<feature type="domain" description="FAD-binding PCMH-type" evidence="11">
    <location>
        <begin position="76"/>
        <end position="250"/>
    </location>
</feature>
<name>A0AAV1DGF8_OLDCO</name>
<evidence type="ECO:0000256" key="8">
    <source>
        <dbReference type="ARBA" id="ARBA00023157"/>
    </source>
</evidence>
<dbReference type="InterPro" id="IPR016166">
    <property type="entry name" value="FAD-bd_PCMH"/>
</dbReference>
<dbReference type="PROSITE" id="PS51387">
    <property type="entry name" value="FAD_PCMH"/>
    <property type="match status" value="1"/>
</dbReference>
<dbReference type="InterPro" id="IPR012951">
    <property type="entry name" value="BBE"/>
</dbReference>
<dbReference type="PANTHER" id="PTHR32448">
    <property type="entry name" value="OS08G0158400 PROTEIN"/>
    <property type="match status" value="1"/>
</dbReference>
<keyword evidence="5" id="KW-0285">Flavoprotein</keyword>
<dbReference type="Pfam" id="PF01565">
    <property type="entry name" value="FAD_binding_4"/>
    <property type="match status" value="1"/>
</dbReference>
<protein>
    <submittedName>
        <fullName evidence="12">OLC1v1005178C1</fullName>
    </submittedName>
</protein>
<proteinExistence type="inferred from homology"/>
<dbReference type="FunFam" id="3.30.43.10:FF:000004">
    <property type="entry name" value="Berberine bridge enzyme-like 15"/>
    <property type="match status" value="1"/>
</dbReference>
<comment type="pathway">
    <text evidence="2">Alkaloid biosynthesis.</text>
</comment>
<dbReference type="InterPro" id="IPR036318">
    <property type="entry name" value="FAD-bd_PCMH-like_sf"/>
</dbReference>
<evidence type="ECO:0000256" key="1">
    <source>
        <dbReference type="ARBA" id="ARBA00001974"/>
    </source>
</evidence>
<evidence type="ECO:0000256" key="5">
    <source>
        <dbReference type="ARBA" id="ARBA00022630"/>
    </source>
</evidence>
<dbReference type="SUPFAM" id="SSF56176">
    <property type="entry name" value="FAD-binding/transporter-associated domain-like"/>
    <property type="match status" value="1"/>
</dbReference>
<evidence type="ECO:0000256" key="4">
    <source>
        <dbReference type="ARBA" id="ARBA00022589"/>
    </source>
</evidence>
<evidence type="ECO:0000256" key="7">
    <source>
        <dbReference type="ARBA" id="ARBA00022827"/>
    </source>
</evidence>
<keyword evidence="4" id="KW-0017">Alkaloid metabolism</keyword>
<dbReference type="InterPro" id="IPR006094">
    <property type="entry name" value="Oxid_FAD_bind_N"/>
</dbReference>
<dbReference type="Gene3D" id="3.30.43.10">
    <property type="entry name" value="Uridine Diphospho-n-acetylenolpyruvylglucosamine Reductase, domain 2"/>
    <property type="match status" value="1"/>
</dbReference>
<sequence length="532" mass="59576">MMMKGVFIILSSVCYLFLLILPANSSLIPENFIHCLSDHQFPSNTSILSVVYATTNTSYQSILDSSVQNLRFLSSATPRPLAIITALEYSHVQTAVTCSKSNGLQIRIRSGGHDFEGLSYRSQVPFVILDLRNLKSVTIDIEDESAWVESGVTIGELCYAIAEKSPVHGFPAGSYPGVGIGGHFSGGGIGYLARKYGLAADNVIDALIVDVNGRILDKESMGGDLFWAIRGGGGGSFGVVLAWRIKLVKVPEVVTAFKLSRTSEQGAVDLLHKWQYVQPKLNEKITIMAALNKLGAGFSSLFIGRVEELLEMMEEEFPELQLRKEDCTEMNWIESVLFLSGYPGGHTIEILKNRAYNPFRAHLKLKTNLIHQPIPYEAFQGMRNWSTGVDFSSIYFQPYGGIMERISESETPFPHRKVQYEILYLMGWMEDGKDGKSSSEKYIHQLRELYELMTPYVPNNPRSAYVNSRDLDLGTNGVFGTTTYSKAKNDWGSRYFKNNFRKLAIIKGKVDPTNFFYHEQSIPPLFDTHDEL</sequence>
<dbReference type="Proteomes" id="UP001161247">
    <property type="component" value="Chromosome 5"/>
</dbReference>
<dbReference type="GO" id="GO:0071949">
    <property type="term" value="F:FAD binding"/>
    <property type="evidence" value="ECO:0007669"/>
    <property type="project" value="InterPro"/>
</dbReference>
<evidence type="ECO:0000313" key="13">
    <source>
        <dbReference type="Proteomes" id="UP001161247"/>
    </source>
</evidence>
<comment type="similarity">
    <text evidence="3">Belongs to the oxygen-dependent FAD-linked oxidoreductase family.</text>
</comment>
<organism evidence="12 13">
    <name type="scientific">Oldenlandia corymbosa var. corymbosa</name>
    <dbReference type="NCBI Taxonomy" id="529605"/>
    <lineage>
        <taxon>Eukaryota</taxon>
        <taxon>Viridiplantae</taxon>
        <taxon>Streptophyta</taxon>
        <taxon>Embryophyta</taxon>
        <taxon>Tracheophyta</taxon>
        <taxon>Spermatophyta</taxon>
        <taxon>Magnoliopsida</taxon>
        <taxon>eudicotyledons</taxon>
        <taxon>Gunneridae</taxon>
        <taxon>Pentapetalae</taxon>
        <taxon>asterids</taxon>
        <taxon>lamiids</taxon>
        <taxon>Gentianales</taxon>
        <taxon>Rubiaceae</taxon>
        <taxon>Rubioideae</taxon>
        <taxon>Spermacoceae</taxon>
        <taxon>Hedyotis-Oldenlandia complex</taxon>
        <taxon>Oldenlandia</taxon>
    </lineage>
</organism>
<keyword evidence="9" id="KW-0325">Glycoprotein</keyword>
<feature type="signal peptide" evidence="10">
    <location>
        <begin position="1"/>
        <end position="25"/>
    </location>
</feature>
<evidence type="ECO:0000256" key="3">
    <source>
        <dbReference type="ARBA" id="ARBA00005466"/>
    </source>
</evidence>
<dbReference type="Gene3D" id="3.40.462.20">
    <property type="match status" value="1"/>
</dbReference>
<keyword evidence="13" id="KW-1185">Reference proteome</keyword>
<evidence type="ECO:0000313" key="12">
    <source>
        <dbReference type="EMBL" id="CAI9106110.1"/>
    </source>
</evidence>
<dbReference type="Pfam" id="PF08031">
    <property type="entry name" value="BBE"/>
    <property type="match status" value="1"/>
</dbReference>
<dbReference type="AlphaFoldDB" id="A0AAV1DGF8"/>
<keyword evidence="8" id="KW-1015">Disulfide bond</keyword>
<evidence type="ECO:0000256" key="10">
    <source>
        <dbReference type="SAM" id="SignalP"/>
    </source>
</evidence>
<comment type="cofactor">
    <cofactor evidence="1">
        <name>FAD</name>
        <dbReference type="ChEBI" id="CHEBI:57692"/>
    </cofactor>
</comment>